<gene>
    <name evidence="1" type="ORF">SFRICE_037185</name>
</gene>
<accession>A0A2H1VDT5</accession>
<dbReference type="EMBL" id="ODYU01002015">
    <property type="protein sequence ID" value="SOQ38998.1"/>
    <property type="molecule type" value="Genomic_DNA"/>
</dbReference>
<evidence type="ECO:0000313" key="1">
    <source>
        <dbReference type="EMBL" id="SOQ38998.1"/>
    </source>
</evidence>
<organism evidence="1">
    <name type="scientific">Spodoptera frugiperda</name>
    <name type="common">Fall armyworm</name>
    <dbReference type="NCBI Taxonomy" id="7108"/>
    <lineage>
        <taxon>Eukaryota</taxon>
        <taxon>Metazoa</taxon>
        <taxon>Ecdysozoa</taxon>
        <taxon>Arthropoda</taxon>
        <taxon>Hexapoda</taxon>
        <taxon>Insecta</taxon>
        <taxon>Pterygota</taxon>
        <taxon>Neoptera</taxon>
        <taxon>Endopterygota</taxon>
        <taxon>Lepidoptera</taxon>
        <taxon>Glossata</taxon>
        <taxon>Ditrysia</taxon>
        <taxon>Noctuoidea</taxon>
        <taxon>Noctuidae</taxon>
        <taxon>Amphipyrinae</taxon>
        <taxon>Spodoptera</taxon>
    </lineage>
</organism>
<name>A0A2H1VDT5_SPOFR</name>
<sequence length="120" mass="13912">MARDARDQACQSNKLIQIDVLLVCAENNRTCIYHDYAFIGRIRIETAGQSRLPDQRTMNANMLFSYYEEPCWRTLHKVWGSHASVCTGRLDRSNATASQKTDVKQRLRCEFIFINDTLHV</sequence>
<protein>
    <submittedName>
        <fullName evidence="1">SFRICE_037185</fullName>
    </submittedName>
</protein>
<proteinExistence type="predicted"/>
<dbReference type="AlphaFoldDB" id="A0A2H1VDT5"/>
<reference evidence="1" key="1">
    <citation type="submission" date="2016-07" db="EMBL/GenBank/DDBJ databases">
        <authorList>
            <person name="Bretaudeau A."/>
        </authorList>
    </citation>
    <scope>NUCLEOTIDE SEQUENCE</scope>
    <source>
        <strain evidence="1">Rice</strain>
        <tissue evidence="1">Whole body</tissue>
    </source>
</reference>